<dbReference type="Proteomes" id="UP001177003">
    <property type="component" value="Chromosome 0"/>
</dbReference>
<sequence>MPGRYAELDQYCWADEFSQQHGGDPNALALSFERQNGTVGWAFKFQHEQMQMMSVDRMAGANIPSLAAMEQTRMLAHTLAQNTNPKFQNCKFLQFVSKTSHGELTIKDNQVRPAGGDWENEYQQYPMTNNQCVRMCWTKGFSFSTSAYVPGQPSGSGGMFCAD</sequence>
<evidence type="ECO:0000256" key="1">
    <source>
        <dbReference type="ARBA" id="ARBA00022737"/>
    </source>
</evidence>
<dbReference type="Gene3D" id="6.10.280.230">
    <property type="match status" value="1"/>
</dbReference>
<keyword evidence="4" id="KW-1185">Reference proteome</keyword>
<evidence type="ECO:0000313" key="3">
    <source>
        <dbReference type="EMBL" id="CAI9259296.1"/>
    </source>
</evidence>
<dbReference type="GO" id="GO:0005052">
    <property type="term" value="F:peroxisome matrix targeting signal-1 binding"/>
    <property type="evidence" value="ECO:0007669"/>
    <property type="project" value="TreeGrafter"/>
</dbReference>
<evidence type="ECO:0000256" key="2">
    <source>
        <dbReference type="ARBA" id="ARBA00022803"/>
    </source>
</evidence>
<dbReference type="GO" id="GO:0016560">
    <property type="term" value="P:protein import into peroxisome matrix, docking"/>
    <property type="evidence" value="ECO:0007669"/>
    <property type="project" value="TreeGrafter"/>
</dbReference>
<name>A0AA35URW2_LACSI</name>
<dbReference type="PANTHER" id="PTHR10130:SF0">
    <property type="entry name" value="GH08708P"/>
    <property type="match status" value="1"/>
</dbReference>
<proteinExistence type="predicted"/>
<dbReference type="AlphaFoldDB" id="A0AA35URW2"/>
<keyword evidence="1" id="KW-0677">Repeat</keyword>
<keyword evidence="2" id="KW-0802">TPR repeat</keyword>
<gene>
    <name evidence="3" type="ORF">LSALG_LOCUS194</name>
</gene>
<organism evidence="3 4">
    <name type="scientific">Lactuca saligna</name>
    <name type="common">Willowleaf lettuce</name>
    <dbReference type="NCBI Taxonomy" id="75948"/>
    <lineage>
        <taxon>Eukaryota</taxon>
        <taxon>Viridiplantae</taxon>
        <taxon>Streptophyta</taxon>
        <taxon>Embryophyta</taxon>
        <taxon>Tracheophyta</taxon>
        <taxon>Spermatophyta</taxon>
        <taxon>Magnoliopsida</taxon>
        <taxon>eudicotyledons</taxon>
        <taxon>Gunneridae</taxon>
        <taxon>Pentapetalae</taxon>
        <taxon>asterids</taxon>
        <taxon>campanulids</taxon>
        <taxon>Asterales</taxon>
        <taxon>Asteraceae</taxon>
        <taxon>Cichorioideae</taxon>
        <taxon>Cichorieae</taxon>
        <taxon>Lactucinae</taxon>
        <taxon>Lactuca</taxon>
    </lineage>
</organism>
<protein>
    <submittedName>
        <fullName evidence="3">Uncharacterized protein</fullName>
    </submittedName>
</protein>
<dbReference type="GO" id="GO:0005829">
    <property type="term" value="C:cytosol"/>
    <property type="evidence" value="ECO:0007669"/>
    <property type="project" value="TreeGrafter"/>
</dbReference>
<dbReference type="EMBL" id="OX465086">
    <property type="protein sequence ID" value="CAI9259296.1"/>
    <property type="molecule type" value="Genomic_DNA"/>
</dbReference>
<evidence type="ECO:0000313" key="4">
    <source>
        <dbReference type="Proteomes" id="UP001177003"/>
    </source>
</evidence>
<dbReference type="GO" id="GO:0005778">
    <property type="term" value="C:peroxisomal membrane"/>
    <property type="evidence" value="ECO:0007669"/>
    <property type="project" value="TreeGrafter"/>
</dbReference>
<dbReference type="PANTHER" id="PTHR10130">
    <property type="entry name" value="PEROXISOMAL TARGETING SIGNAL 1 RECEPTOR PEX5"/>
    <property type="match status" value="1"/>
</dbReference>
<reference evidence="3" key="1">
    <citation type="submission" date="2023-04" db="EMBL/GenBank/DDBJ databases">
        <authorList>
            <person name="Vijverberg K."/>
            <person name="Xiong W."/>
            <person name="Schranz E."/>
        </authorList>
    </citation>
    <scope>NUCLEOTIDE SEQUENCE</scope>
</reference>
<accession>A0AA35URW2</accession>
<dbReference type="InterPro" id="IPR024111">
    <property type="entry name" value="PEX5/PEX5L"/>
</dbReference>